<accession>A0A2X3VEJ8</accession>
<dbReference type="AlphaFoldDB" id="A0A2X3VEJ8"/>
<dbReference type="EMBL" id="LS483346">
    <property type="protein sequence ID" value="SQF35925.1"/>
    <property type="molecule type" value="Genomic_DNA"/>
</dbReference>
<feature type="transmembrane region" description="Helical" evidence="1">
    <location>
        <begin position="20"/>
        <end position="41"/>
    </location>
</feature>
<evidence type="ECO:0000256" key="1">
    <source>
        <dbReference type="SAM" id="Phobius"/>
    </source>
</evidence>
<dbReference type="Proteomes" id="UP000249623">
    <property type="component" value="Chromosome 1"/>
</dbReference>
<protein>
    <submittedName>
        <fullName evidence="2">Serine/threonine transporter SstT</fullName>
    </submittedName>
</protein>
<reference evidence="2 3" key="1">
    <citation type="submission" date="2018-06" db="EMBL/GenBank/DDBJ databases">
        <authorList>
            <consortium name="Pathogen Informatics"/>
            <person name="Doyle S."/>
        </authorList>
    </citation>
    <scope>NUCLEOTIDE SEQUENCE [LARGE SCALE GENOMIC DNA]</scope>
    <source>
        <strain evidence="2 3">NCTC11085</strain>
    </source>
</reference>
<organism evidence="2 3">
    <name type="scientific">Streptococcus sanguinis</name>
    <dbReference type="NCBI Taxonomy" id="1305"/>
    <lineage>
        <taxon>Bacteria</taxon>
        <taxon>Bacillati</taxon>
        <taxon>Bacillota</taxon>
        <taxon>Bacilli</taxon>
        <taxon>Lactobacillales</taxon>
        <taxon>Streptococcaceae</taxon>
        <taxon>Streptococcus</taxon>
    </lineage>
</organism>
<proteinExistence type="predicted"/>
<gene>
    <name evidence="2" type="primary">sstT</name>
    <name evidence="2" type="ORF">NCTC11085_02034</name>
</gene>
<evidence type="ECO:0000313" key="3">
    <source>
        <dbReference type="Proteomes" id="UP000249623"/>
    </source>
</evidence>
<evidence type="ECO:0000313" key="2">
    <source>
        <dbReference type="EMBL" id="SQF35925.1"/>
    </source>
</evidence>
<sequence>MVHRFITIWNKTNLIKRISIGIGIGVLLAIIFPQAQAIGLLG</sequence>
<keyword evidence="1" id="KW-0812">Transmembrane</keyword>
<name>A0A2X3VEJ8_STRSA</name>
<keyword evidence="1" id="KW-1133">Transmembrane helix</keyword>
<keyword evidence="1" id="KW-0472">Membrane</keyword>